<proteinExistence type="predicted"/>
<feature type="transmembrane region" description="Helical" evidence="6">
    <location>
        <begin position="353"/>
        <end position="371"/>
    </location>
</feature>
<dbReference type="PANTHER" id="PTHR43738">
    <property type="entry name" value="ABC TRANSPORTER, MEMBRANE PROTEIN"/>
    <property type="match status" value="1"/>
</dbReference>
<evidence type="ECO:0000256" key="6">
    <source>
        <dbReference type="SAM" id="Phobius"/>
    </source>
</evidence>
<dbReference type="OrthoDB" id="248483at2"/>
<feature type="transmembrane region" description="Helical" evidence="6">
    <location>
        <begin position="262"/>
        <end position="287"/>
    </location>
</feature>
<dbReference type="Pfam" id="PF12704">
    <property type="entry name" value="MacB_PCD"/>
    <property type="match status" value="1"/>
</dbReference>
<evidence type="ECO:0000256" key="2">
    <source>
        <dbReference type="ARBA" id="ARBA00022475"/>
    </source>
</evidence>
<evidence type="ECO:0000256" key="4">
    <source>
        <dbReference type="ARBA" id="ARBA00022989"/>
    </source>
</evidence>
<feature type="transmembrane region" description="Helical" evidence="6">
    <location>
        <begin position="24"/>
        <end position="44"/>
    </location>
</feature>
<dbReference type="Pfam" id="PF02687">
    <property type="entry name" value="FtsX"/>
    <property type="match status" value="1"/>
</dbReference>
<keyword evidence="2" id="KW-1003">Cell membrane</keyword>
<protein>
    <submittedName>
        <fullName evidence="9">MacB-like periplasmic core domain protein</fullName>
    </submittedName>
</protein>
<keyword evidence="4 6" id="KW-1133">Transmembrane helix</keyword>
<evidence type="ECO:0000256" key="1">
    <source>
        <dbReference type="ARBA" id="ARBA00004651"/>
    </source>
</evidence>
<evidence type="ECO:0000259" key="8">
    <source>
        <dbReference type="Pfam" id="PF12704"/>
    </source>
</evidence>
<dbReference type="InterPro" id="IPR003838">
    <property type="entry name" value="ABC3_permease_C"/>
</dbReference>
<dbReference type="InterPro" id="IPR051125">
    <property type="entry name" value="ABC-4/HrtB_transporter"/>
</dbReference>
<evidence type="ECO:0000256" key="5">
    <source>
        <dbReference type="ARBA" id="ARBA00023136"/>
    </source>
</evidence>
<dbReference type="EMBL" id="CP042913">
    <property type="protein sequence ID" value="QEG37205.1"/>
    <property type="molecule type" value="Genomic_DNA"/>
</dbReference>
<reference evidence="9 10" key="1">
    <citation type="submission" date="2019-08" db="EMBL/GenBank/DDBJ databases">
        <title>Deep-cultivation of Planctomycetes and their phenomic and genomic characterization uncovers novel biology.</title>
        <authorList>
            <person name="Wiegand S."/>
            <person name="Jogler M."/>
            <person name="Boedeker C."/>
            <person name="Pinto D."/>
            <person name="Vollmers J."/>
            <person name="Rivas-Marin E."/>
            <person name="Kohn T."/>
            <person name="Peeters S.H."/>
            <person name="Heuer A."/>
            <person name="Rast P."/>
            <person name="Oberbeckmann S."/>
            <person name="Bunk B."/>
            <person name="Jeske O."/>
            <person name="Meyerdierks A."/>
            <person name="Storesund J.E."/>
            <person name="Kallscheuer N."/>
            <person name="Luecker S."/>
            <person name="Lage O.M."/>
            <person name="Pohl T."/>
            <person name="Merkel B.J."/>
            <person name="Hornburger P."/>
            <person name="Mueller R.-W."/>
            <person name="Bruemmer F."/>
            <person name="Labrenz M."/>
            <person name="Spormann A.M."/>
            <person name="Op den Camp H."/>
            <person name="Overmann J."/>
            <person name="Amann R."/>
            <person name="Jetten M.S.M."/>
            <person name="Mascher T."/>
            <person name="Medema M.H."/>
            <person name="Devos D.P."/>
            <person name="Kaster A.-K."/>
            <person name="Ovreas L."/>
            <person name="Rohde M."/>
            <person name="Galperin M.Y."/>
            <person name="Jogler C."/>
        </authorList>
    </citation>
    <scope>NUCLEOTIDE SEQUENCE [LARGE SCALE GENOMIC DNA]</scope>
    <source>
        <strain evidence="9 10">Pr1d</strain>
    </source>
</reference>
<feature type="transmembrane region" description="Helical" evidence="6">
    <location>
        <begin position="308"/>
        <end position="333"/>
    </location>
</feature>
<comment type="subcellular location">
    <subcellularLocation>
        <location evidence="1">Cell membrane</location>
        <topology evidence="1">Multi-pass membrane protein</topology>
    </subcellularLocation>
</comment>
<accession>A0A5B9QHW7</accession>
<dbReference type="KEGG" id="bgok:Pr1d_45460"/>
<name>A0A5B9QHW7_9BACT</name>
<organism evidence="9 10">
    <name type="scientific">Bythopirellula goksoeyrii</name>
    <dbReference type="NCBI Taxonomy" id="1400387"/>
    <lineage>
        <taxon>Bacteria</taxon>
        <taxon>Pseudomonadati</taxon>
        <taxon>Planctomycetota</taxon>
        <taxon>Planctomycetia</taxon>
        <taxon>Pirellulales</taxon>
        <taxon>Lacipirellulaceae</taxon>
        <taxon>Bythopirellula</taxon>
    </lineage>
</organism>
<dbReference type="Proteomes" id="UP000323917">
    <property type="component" value="Chromosome"/>
</dbReference>
<keyword evidence="3 6" id="KW-0812">Transmembrane</keyword>
<sequence length="389" mass="41230">MLGQRLLPWDYGVRNLFRRPTRSALTLGGLTIVVLLVLVVVGFIRGLEKSLSATGNPNVVLVYSLSSAADIENSSIPGRTPALLAASVDGVSRQQGVEYVSPELYLGTRISTANMSEPGMGLVRGVTTAAPLVRDQVQLVEGAWPHAGEVMVGRLVHSKLGANKKDLAIGQQVTFDGRTWTISGHFTAAGSAFESEVWAPLAELQTTLKRQDLSLVAVRMDSPDNVADVDIFCRERIDLELKAVSESVYYASLQKHYKPVRMLGWVVVALIAGSGIFAGLNTMYGAVVGRIRELATLQALGFRRRAILLTLVQEATLLACAGALIACIVGLSLVDGAAVRFTMGAFMLKVDSVGIAVACGVAALLGVVGALPPAVKAMRLPVVEAIKSI</sequence>
<evidence type="ECO:0000256" key="3">
    <source>
        <dbReference type="ARBA" id="ARBA00022692"/>
    </source>
</evidence>
<dbReference type="PANTHER" id="PTHR43738:SF3">
    <property type="entry name" value="ABC TRANSPORTER PERMEASE"/>
    <property type="match status" value="1"/>
</dbReference>
<evidence type="ECO:0000259" key="7">
    <source>
        <dbReference type="Pfam" id="PF02687"/>
    </source>
</evidence>
<evidence type="ECO:0000313" key="10">
    <source>
        <dbReference type="Proteomes" id="UP000323917"/>
    </source>
</evidence>
<keyword evidence="10" id="KW-1185">Reference proteome</keyword>
<keyword evidence="5 6" id="KW-0472">Membrane</keyword>
<dbReference type="AlphaFoldDB" id="A0A5B9QHW7"/>
<dbReference type="InterPro" id="IPR025857">
    <property type="entry name" value="MacB_PCD"/>
</dbReference>
<feature type="domain" description="MacB-like periplasmic core" evidence="8">
    <location>
        <begin position="23"/>
        <end position="229"/>
    </location>
</feature>
<dbReference type="GO" id="GO:0005886">
    <property type="term" value="C:plasma membrane"/>
    <property type="evidence" value="ECO:0007669"/>
    <property type="project" value="UniProtKB-SubCell"/>
</dbReference>
<evidence type="ECO:0000313" key="9">
    <source>
        <dbReference type="EMBL" id="QEG37205.1"/>
    </source>
</evidence>
<gene>
    <name evidence="9" type="ORF">Pr1d_45460</name>
</gene>
<feature type="domain" description="ABC3 transporter permease C-terminal" evidence="7">
    <location>
        <begin position="266"/>
        <end position="381"/>
    </location>
</feature>
<dbReference type="RefSeq" id="WP_148075471.1">
    <property type="nucleotide sequence ID" value="NZ_CP042913.1"/>
</dbReference>